<dbReference type="AlphaFoldDB" id="A0AA89CDA2"/>
<accession>A0AA89CDA2</accession>
<proteinExistence type="predicted"/>
<dbReference type="EMBL" id="VSWD01000002">
    <property type="protein sequence ID" value="KAK3107283.1"/>
    <property type="molecule type" value="Genomic_DNA"/>
</dbReference>
<organism evidence="1 2">
    <name type="scientific">Pinctada imbricata</name>
    <name type="common">Atlantic pearl-oyster</name>
    <name type="synonym">Pinctada martensii</name>
    <dbReference type="NCBI Taxonomy" id="66713"/>
    <lineage>
        <taxon>Eukaryota</taxon>
        <taxon>Metazoa</taxon>
        <taxon>Spiralia</taxon>
        <taxon>Lophotrochozoa</taxon>
        <taxon>Mollusca</taxon>
        <taxon>Bivalvia</taxon>
        <taxon>Autobranchia</taxon>
        <taxon>Pteriomorphia</taxon>
        <taxon>Pterioida</taxon>
        <taxon>Pterioidea</taxon>
        <taxon>Pteriidae</taxon>
        <taxon>Pinctada</taxon>
    </lineage>
</organism>
<protein>
    <submittedName>
        <fullName evidence="1">Uncharacterized protein</fullName>
    </submittedName>
</protein>
<keyword evidence="2" id="KW-1185">Reference proteome</keyword>
<sequence>MSSRLKPTAVPSVFPWTKVSIQEAEAIDSRASRANSRIVRKRKWEEACREDLEIQMNEDVSVREEVVYDTYTDSKNLS</sequence>
<evidence type="ECO:0000313" key="2">
    <source>
        <dbReference type="Proteomes" id="UP001186944"/>
    </source>
</evidence>
<evidence type="ECO:0000313" key="1">
    <source>
        <dbReference type="EMBL" id="KAK3107283.1"/>
    </source>
</evidence>
<reference evidence="1" key="1">
    <citation type="submission" date="2019-08" db="EMBL/GenBank/DDBJ databases">
        <title>The improved chromosome-level genome for the pearl oyster Pinctada fucata martensii using PacBio sequencing and Hi-C.</title>
        <authorList>
            <person name="Zheng Z."/>
        </authorList>
    </citation>
    <scope>NUCLEOTIDE SEQUENCE</scope>
    <source>
        <strain evidence="1">ZZ-2019</strain>
        <tissue evidence="1">Adductor muscle</tissue>
    </source>
</reference>
<gene>
    <name evidence="1" type="ORF">FSP39_011107</name>
</gene>
<name>A0AA89CDA2_PINIB</name>
<comment type="caution">
    <text evidence="1">The sequence shown here is derived from an EMBL/GenBank/DDBJ whole genome shotgun (WGS) entry which is preliminary data.</text>
</comment>
<dbReference type="Proteomes" id="UP001186944">
    <property type="component" value="Unassembled WGS sequence"/>
</dbReference>